<feature type="region of interest" description="Disordered" evidence="1">
    <location>
        <begin position="30"/>
        <end position="65"/>
    </location>
</feature>
<dbReference type="Proteomes" id="UP000218231">
    <property type="component" value="Unassembled WGS sequence"/>
</dbReference>
<evidence type="ECO:0000313" key="2">
    <source>
        <dbReference type="EMBL" id="PAV58978.1"/>
    </source>
</evidence>
<feature type="compositionally biased region" description="Polar residues" evidence="1">
    <location>
        <begin position="108"/>
        <end position="122"/>
    </location>
</feature>
<dbReference type="OrthoDB" id="5845016at2759"/>
<sequence>MDLEALIEALQMGENINSGVDLKWGGYKVIDGGKGGAGPNRKPRGELPPALQKKDPPPKPPTELTDDYILDEIRKFKKEHPTKESLDETFQNDPRFWQYNRRFAEGMNSESPDSGNATNGMPNDNAARPKTEGGVRPRPSFKYNRYVTRDA</sequence>
<reference evidence="2 3" key="1">
    <citation type="journal article" date="2017" name="Curr. Biol.">
        <title>Genome architecture and evolution of a unichromosomal asexual nematode.</title>
        <authorList>
            <person name="Fradin H."/>
            <person name="Zegar C."/>
            <person name="Gutwein M."/>
            <person name="Lucas J."/>
            <person name="Kovtun M."/>
            <person name="Corcoran D."/>
            <person name="Baugh L.R."/>
            <person name="Kiontke K."/>
            <person name="Gunsalus K."/>
            <person name="Fitch D.H."/>
            <person name="Piano F."/>
        </authorList>
    </citation>
    <scope>NUCLEOTIDE SEQUENCE [LARGE SCALE GENOMIC DNA]</scope>
    <source>
        <strain evidence="2">PF1309</strain>
    </source>
</reference>
<name>A0A2A2JB28_9BILA</name>
<comment type="caution">
    <text evidence="2">The sequence shown here is derived from an EMBL/GenBank/DDBJ whole genome shotgun (WGS) entry which is preliminary data.</text>
</comment>
<protein>
    <submittedName>
        <fullName evidence="2">Uncharacterized protein</fullName>
    </submittedName>
</protein>
<dbReference type="AlphaFoldDB" id="A0A2A2JB28"/>
<accession>A0A2A2JB28</accession>
<feature type="region of interest" description="Disordered" evidence="1">
    <location>
        <begin position="105"/>
        <end position="151"/>
    </location>
</feature>
<gene>
    <name evidence="2" type="ORF">WR25_12823</name>
</gene>
<organism evidence="2 3">
    <name type="scientific">Diploscapter pachys</name>
    <dbReference type="NCBI Taxonomy" id="2018661"/>
    <lineage>
        <taxon>Eukaryota</taxon>
        <taxon>Metazoa</taxon>
        <taxon>Ecdysozoa</taxon>
        <taxon>Nematoda</taxon>
        <taxon>Chromadorea</taxon>
        <taxon>Rhabditida</taxon>
        <taxon>Rhabditina</taxon>
        <taxon>Rhabditomorpha</taxon>
        <taxon>Rhabditoidea</taxon>
        <taxon>Rhabditidae</taxon>
        <taxon>Diploscapter</taxon>
    </lineage>
</organism>
<evidence type="ECO:0000313" key="3">
    <source>
        <dbReference type="Proteomes" id="UP000218231"/>
    </source>
</evidence>
<proteinExistence type="predicted"/>
<keyword evidence="3" id="KW-1185">Reference proteome</keyword>
<evidence type="ECO:0000256" key="1">
    <source>
        <dbReference type="SAM" id="MobiDB-lite"/>
    </source>
</evidence>
<dbReference type="EMBL" id="LIAE01010546">
    <property type="protein sequence ID" value="PAV58978.1"/>
    <property type="molecule type" value="Genomic_DNA"/>
</dbReference>